<dbReference type="EMBL" id="BOOU01000077">
    <property type="protein sequence ID" value="GII80694.1"/>
    <property type="molecule type" value="Genomic_DNA"/>
</dbReference>
<organism evidence="2 3">
    <name type="scientific">Sphaerisporangium rufum</name>
    <dbReference type="NCBI Taxonomy" id="1381558"/>
    <lineage>
        <taxon>Bacteria</taxon>
        <taxon>Bacillati</taxon>
        <taxon>Actinomycetota</taxon>
        <taxon>Actinomycetes</taxon>
        <taxon>Streptosporangiales</taxon>
        <taxon>Streptosporangiaceae</taxon>
        <taxon>Sphaerisporangium</taxon>
    </lineage>
</organism>
<evidence type="ECO:0000313" key="3">
    <source>
        <dbReference type="Proteomes" id="UP000655287"/>
    </source>
</evidence>
<evidence type="ECO:0000313" key="2">
    <source>
        <dbReference type="EMBL" id="GII80694.1"/>
    </source>
</evidence>
<sequence length="66" mass="6882">MFAPSRRFSSGGADLGTRTPRAGRSLIPARPTAPAHPADRARPAADTRPAGRVRPAAARHAGRGTR</sequence>
<dbReference type="AlphaFoldDB" id="A0A919R6T9"/>
<gene>
    <name evidence="2" type="ORF">Sru01_56760</name>
</gene>
<reference evidence="2" key="1">
    <citation type="submission" date="2021-01" db="EMBL/GenBank/DDBJ databases">
        <title>Whole genome shotgun sequence of Sphaerisporangium rufum NBRC 109079.</title>
        <authorList>
            <person name="Komaki H."/>
            <person name="Tamura T."/>
        </authorList>
    </citation>
    <scope>NUCLEOTIDE SEQUENCE</scope>
    <source>
        <strain evidence="2">NBRC 109079</strain>
    </source>
</reference>
<accession>A0A919R6T9</accession>
<comment type="caution">
    <text evidence="2">The sequence shown here is derived from an EMBL/GenBank/DDBJ whole genome shotgun (WGS) entry which is preliminary data.</text>
</comment>
<feature type="region of interest" description="Disordered" evidence="1">
    <location>
        <begin position="1"/>
        <end position="66"/>
    </location>
</feature>
<proteinExistence type="predicted"/>
<keyword evidence="3" id="KW-1185">Reference proteome</keyword>
<name>A0A919R6T9_9ACTN</name>
<protein>
    <submittedName>
        <fullName evidence="2">Uncharacterized protein</fullName>
    </submittedName>
</protein>
<evidence type="ECO:0000256" key="1">
    <source>
        <dbReference type="SAM" id="MobiDB-lite"/>
    </source>
</evidence>
<dbReference type="Proteomes" id="UP000655287">
    <property type="component" value="Unassembled WGS sequence"/>
</dbReference>
<feature type="compositionally biased region" description="Low complexity" evidence="1">
    <location>
        <begin position="46"/>
        <end position="59"/>
    </location>
</feature>